<dbReference type="InterPro" id="IPR016166">
    <property type="entry name" value="FAD-bd_PCMH"/>
</dbReference>
<dbReference type="PROSITE" id="PS51387">
    <property type="entry name" value="FAD_PCMH"/>
    <property type="match status" value="1"/>
</dbReference>
<accession>A0A6N9SW27</accession>
<dbReference type="Gene3D" id="3.30.43.10">
    <property type="entry name" value="Uridine Diphospho-n-acetylenolpyruvylglucosamine Reductase, domain 2"/>
    <property type="match status" value="1"/>
</dbReference>
<dbReference type="PANTHER" id="PTHR42659:SF2">
    <property type="entry name" value="XANTHINE DEHYDROGENASE SUBUNIT C-RELATED"/>
    <property type="match status" value="1"/>
</dbReference>
<sequence length="275" mass="28089">MKASIGGYTRAETVSHALSLLAEANGAGRLLAGGQSLIAALNLGTTSGDMLIDIAGIGALRGARIDGNRLIIGALTRHADIASDPLIAEHAPLLAKAAPLVAHDAIRNRGTIGGSLAYADPAAEYPACAIALDATIILEGPNGTRQVAAQDFFLGLFETARADDEILAAIAVPMAADGERHVIREAARRSGDYALAGLAVVRRDGRHRIGAFALGDRPLLCEGAMAALDGGDIDGAVAALATDVDPTSDTQASAAYRRHLAGVLLRRIAIDLGVG</sequence>
<protein>
    <submittedName>
        <fullName evidence="5">Xanthine dehydrogenase family protein subunit M</fullName>
    </submittedName>
</protein>
<dbReference type="InterPro" id="IPR016167">
    <property type="entry name" value="FAD-bd_PCMH_sub1"/>
</dbReference>
<dbReference type="Gene3D" id="3.30.390.50">
    <property type="entry name" value="CO dehydrogenase flavoprotein, C-terminal domain"/>
    <property type="match status" value="1"/>
</dbReference>
<dbReference type="GO" id="GO:0016491">
    <property type="term" value="F:oxidoreductase activity"/>
    <property type="evidence" value="ECO:0007669"/>
    <property type="project" value="UniProtKB-KW"/>
</dbReference>
<keyword evidence="3" id="KW-0560">Oxidoreductase</keyword>
<proteinExistence type="predicted"/>
<dbReference type="SMART" id="SM01092">
    <property type="entry name" value="CO_deh_flav_C"/>
    <property type="match status" value="1"/>
</dbReference>
<evidence type="ECO:0000259" key="4">
    <source>
        <dbReference type="PROSITE" id="PS51387"/>
    </source>
</evidence>
<dbReference type="InterPro" id="IPR005107">
    <property type="entry name" value="CO_DH_flav_C"/>
</dbReference>
<dbReference type="FunFam" id="3.30.465.10:FF:000017">
    <property type="entry name" value="Xanthine dehydrogenase, FAD binding subunit"/>
    <property type="match status" value="1"/>
</dbReference>
<evidence type="ECO:0000313" key="5">
    <source>
        <dbReference type="EMBL" id="NDW03214.1"/>
    </source>
</evidence>
<dbReference type="SUPFAM" id="SSF56176">
    <property type="entry name" value="FAD-binding/transporter-associated domain-like"/>
    <property type="match status" value="1"/>
</dbReference>
<keyword evidence="6" id="KW-1185">Reference proteome</keyword>
<name>A0A6N9SW27_9HYPH</name>
<dbReference type="Pfam" id="PF00941">
    <property type="entry name" value="FAD_binding_5"/>
    <property type="match status" value="1"/>
</dbReference>
<evidence type="ECO:0000313" key="6">
    <source>
        <dbReference type="Proteomes" id="UP000469011"/>
    </source>
</evidence>
<dbReference type="InterPro" id="IPR016169">
    <property type="entry name" value="FAD-bd_PCMH_sub2"/>
</dbReference>
<keyword evidence="2" id="KW-0274">FAD</keyword>
<keyword evidence="1" id="KW-0285">Flavoprotein</keyword>
<dbReference type="EMBL" id="JAAAMG010000001">
    <property type="protein sequence ID" value="NDW03214.1"/>
    <property type="molecule type" value="Genomic_DNA"/>
</dbReference>
<dbReference type="GO" id="GO:0071949">
    <property type="term" value="F:FAD binding"/>
    <property type="evidence" value="ECO:0007669"/>
    <property type="project" value="InterPro"/>
</dbReference>
<feature type="domain" description="FAD-binding PCMH-type" evidence="4">
    <location>
        <begin position="1"/>
        <end position="177"/>
    </location>
</feature>
<gene>
    <name evidence="5" type="ORF">GTK09_02135</name>
</gene>
<reference evidence="5 6" key="1">
    <citation type="submission" date="2020-01" db="EMBL/GenBank/DDBJ databases">
        <title>Jiella pacifica sp. nov.</title>
        <authorList>
            <person name="Xue Z."/>
            <person name="Zhu S."/>
            <person name="Chen J."/>
            <person name="Yang J."/>
        </authorList>
    </citation>
    <scope>NUCLEOTIDE SEQUENCE [LARGE SCALE GENOMIC DNA]</scope>
    <source>
        <strain evidence="5 6">40Bstr34</strain>
    </source>
</reference>
<dbReference type="InterPro" id="IPR051312">
    <property type="entry name" value="Diverse_Substr_Oxidored"/>
</dbReference>
<dbReference type="SUPFAM" id="SSF55447">
    <property type="entry name" value="CO dehydrogenase flavoprotein C-terminal domain-like"/>
    <property type="match status" value="1"/>
</dbReference>
<dbReference type="InterPro" id="IPR036683">
    <property type="entry name" value="CO_DH_flav_C_dom_sf"/>
</dbReference>
<dbReference type="Proteomes" id="UP000469011">
    <property type="component" value="Unassembled WGS sequence"/>
</dbReference>
<dbReference type="PANTHER" id="PTHR42659">
    <property type="entry name" value="XANTHINE DEHYDROGENASE SUBUNIT C-RELATED"/>
    <property type="match status" value="1"/>
</dbReference>
<dbReference type="InterPro" id="IPR036318">
    <property type="entry name" value="FAD-bd_PCMH-like_sf"/>
</dbReference>
<dbReference type="InterPro" id="IPR002346">
    <property type="entry name" value="Mopterin_DH_FAD-bd"/>
</dbReference>
<dbReference type="AlphaFoldDB" id="A0A6N9SW27"/>
<evidence type="ECO:0000256" key="3">
    <source>
        <dbReference type="ARBA" id="ARBA00023002"/>
    </source>
</evidence>
<dbReference type="Pfam" id="PF03450">
    <property type="entry name" value="CO_deh_flav_C"/>
    <property type="match status" value="1"/>
</dbReference>
<dbReference type="Gene3D" id="3.30.465.10">
    <property type="match status" value="1"/>
</dbReference>
<dbReference type="RefSeq" id="WP_163460810.1">
    <property type="nucleotide sequence ID" value="NZ_JAAAMG010000001.1"/>
</dbReference>
<organism evidence="5 6">
    <name type="scientific">Jiella pacifica</name>
    <dbReference type="NCBI Taxonomy" id="2696469"/>
    <lineage>
        <taxon>Bacteria</taxon>
        <taxon>Pseudomonadati</taxon>
        <taxon>Pseudomonadota</taxon>
        <taxon>Alphaproteobacteria</taxon>
        <taxon>Hyphomicrobiales</taxon>
        <taxon>Aurantimonadaceae</taxon>
        <taxon>Jiella</taxon>
    </lineage>
</organism>
<comment type="caution">
    <text evidence="5">The sequence shown here is derived from an EMBL/GenBank/DDBJ whole genome shotgun (WGS) entry which is preliminary data.</text>
</comment>
<evidence type="ECO:0000256" key="2">
    <source>
        <dbReference type="ARBA" id="ARBA00022827"/>
    </source>
</evidence>
<evidence type="ECO:0000256" key="1">
    <source>
        <dbReference type="ARBA" id="ARBA00022630"/>
    </source>
</evidence>